<keyword evidence="2" id="KW-1185">Reference proteome</keyword>
<dbReference type="EMBL" id="VXIV02003425">
    <property type="protein sequence ID" value="KAF6017195.1"/>
    <property type="molecule type" value="Genomic_DNA"/>
</dbReference>
<comment type="caution">
    <text evidence="1">The sequence shown here is derived from an EMBL/GenBank/DDBJ whole genome shotgun (WGS) entry which is preliminary data.</text>
</comment>
<sequence>MLTLYTDYCMKDDQLNVIQNEYINLTLSVCLCFECSQLWVARDCLYETVNVNLLLVGAVDYIYTFL</sequence>
<protein>
    <submittedName>
        <fullName evidence="1">Uncharacterized protein</fullName>
    </submittedName>
</protein>
<evidence type="ECO:0000313" key="1">
    <source>
        <dbReference type="EMBL" id="KAF6017195.1"/>
    </source>
</evidence>
<name>A0A7J7ITR5_BUGNE</name>
<reference evidence="1" key="1">
    <citation type="submission" date="2020-06" db="EMBL/GenBank/DDBJ databases">
        <title>Draft genome of Bugula neritina, a colonial animal packing powerful symbionts and potential medicines.</title>
        <authorList>
            <person name="Rayko M."/>
        </authorList>
    </citation>
    <scope>NUCLEOTIDE SEQUENCE [LARGE SCALE GENOMIC DNA]</scope>
    <source>
        <strain evidence="1">Kwan_BN1</strain>
    </source>
</reference>
<organism evidence="1 2">
    <name type="scientific">Bugula neritina</name>
    <name type="common">Brown bryozoan</name>
    <name type="synonym">Sertularia neritina</name>
    <dbReference type="NCBI Taxonomy" id="10212"/>
    <lineage>
        <taxon>Eukaryota</taxon>
        <taxon>Metazoa</taxon>
        <taxon>Spiralia</taxon>
        <taxon>Lophotrochozoa</taxon>
        <taxon>Bryozoa</taxon>
        <taxon>Gymnolaemata</taxon>
        <taxon>Cheilostomatida</taxon>
        <taxon>Flustrina</taxon>
        <taxon>Buguloidea</taxon>
        <taxon>Bugulidae</taxon>
        <taxon>Bugula</taxon>
    </lineage>
</organism>
<dbReference type="AlphaFoldDB" id="A0A7J7ITR5"/>
<dbReference type="Proteomes" id="UP000593567">
    <property type="component" value="Unassembled WGS sequence"/>
</dbReference>
<accession>A0A7J7ITR5</accession>
<gene>
    <name evidence="1" type="ORF">EB796_024525</name>
</gene>
<evidence type="ECO:0000313" key="2">
    <source>
        <dbReference type="Proteomes" id="UP000593567"/>
    </source>
</evidence>
<proteinExistence type="predicted"/>